<dbReference type="InterPro" id="IPR029033">
    <property type="entry name" value="His_PPase_superfam"/>
</dbReference>
<organism evidence="1 2">
    <name type="scientific">Oesophagostomum dentatum</name>
    <name type="common">Nodular worm</name>
    <dbReference type="NCBI Taxonomy" id="61180"/>
    <lineage>
        <taxon>Eukaryota</taxon>
        <taxon>Metazoa</taxon>
        <taxon>Ecdysozoa</taxon>
        <taxon>Nematoda</taxon>
        <taxon>Chromadorea</taxon>
        <taxon>Rhabditida</taxon>
        <taxon>Rhabditina</taxon>
        <taxon>Rhabditomorpha</taxon>
        <taxon>Strongyloidea</taxon>
        <taxon>Strongylidae</taxon>
        <taxon>Oesophagostomum</taxon>
    </lineage>
</organism>
<dbReference type="SUPFAM" id="SSF53254">
    <property type="entry name" value="Phosphoglycerate mutase-like"/>
    <property type="match status" value="1"/>
</dbReference>
<dbReference type="Proteomes" id="UP000053660">
    <property type="component" value="Unassembled WGS sequence"/>
</dbReference>
<dbReference type="GO" id="GO:0016791">
    <property type="term" value="F:phosphatase activity"/>
    <property type="evidence" value="ECO:0007669"/>
    <property type="project" value="UniProtKB-ARBA"/>
</dbReference>
<gene>
    <name evidence="1" type="ORF">OESDEN_22752</name>
</gene>
<dbReference type="EMBL" id="KN610574">
    <property type="protein sequence ID" value="KHJ77628.1"/>
    <property type="molecule type" value="Genomic_DNA"/>
</dbReference>
<sequence length="83" mass="9244">MMLFQLGIDDTFKLGQFIGDRYVRTGFLRSPVSPSEILFLSRANSRCTHSAALVGSGMWAKNGDEELFNPVPIYSNVENDKVS</sequence>
<dbReference type="OrthoDB" id="10257284at2759"/>
<proteinExistence type="predicted"/>
<dbReference type="AlphaFoldDB" id="A0A0B1RX64"/>
<dbReference type="Gene3D" id="3.40.50.1240">
    <property type="entry name" value="Phosphoglycerate mutase-like"/>
    <property type="match status" value="1"/>
</dbReference>
<evidence type="ECO:0000313" key="1">
    <source>
        <dbReference type="EMBL" id="KHJ77628.1"/>
    </source>
</evidence>
<name>A0A0B1RX64_OESDE</name>
<reference evidence="1 2" key="1">
    <citation type="submission" date="2014-03" db="EMBL/GenBank/DDBJ databases">
        <title>Draft genome of the hookworm Oesophagostomum dentatum.</title>
        <authorList>
            <person name="Mitreva M."/>
        </authorList>
    </citation>
    <scope>NUCLEOTIDE SEQUENCE [LARGE SCALE GENOMIC DNA]</scope>
    <source>
        <strain evidence="1 2">OD-Hann</strain>
    </source>
</reference>
<keyword evidence="2" id="KW-1185">Reference proteome</keyword>
<evidence type="ECO:0000313" key="2">
    <source>
        <dbReference type="Proteomes" id="UP000053660"/>
    </source>
</evidence>
<accession>A0A0B1RX64</accession>
<protein>
    <submittedName>
        <fullName evidence="1">Uncharacterized protein</fullName>
    </submittedName>
</protein>